<evidence type="ECO:0000259" key="1">
    <source>
        <dbReference type="Pfam" id="PF03551"/>
    </source>
</evidence>
<comment type="caution">
    <text evidence="2">The sequence shown here is derived from an EMBL/GenBank/DDBJ whole genome shotgun (WGS) entry which is preliminary data.</text>
</comment>
<evidence type="ECO:0000313" key="3">
    <source>
        <dbReference type="Proteomes" id="UP001549106"/>
    </source>
</evidence>
<name>A0ABV2M288_9FIRM</name>
<dbReference type="PANTHER" id="PTHR33169">
    <property type="entry name" value="PADR-FAMILY TRANSCRIPTIONAL REGULATOR"/>
    <property type="match status" value="1"/>
</dbReference>
<accession>A0ABV2M288</accession>
<proteinExistence type="predicted"/>
<dbReference type="Gene3D" id="1.10.10.10">
    <property type="entry name" value="Winged helix-like DNA-binding domain superfamily/Winged helix DNA-binding domain"/>
    <property type="match status" value="1"/>
</dbReference>
<dbReference type="InterPro" id="IPR036390">
    <property type="entry name" value="WH_DNA-bd_sf"/>
</dbReference>
<dbReference type="InterPro" id="IPR036388">
    <property type="entry name" value="WH-like_DNA-bd_sf"/>
</dbReference>
<dbReference type="PANTHER" id="PTHR33169:SF14">
    <property type="entry name" value="TRANSCRIPTIONAL REGULATOR RV3488"/>
    <property type="match status" value="1"/>
</dbReference>
<dbReference type="Proteomes" id="UP001549106">
    <property type="component" value="Unassembled WGS sequence"/>
</dbReference>
<gene>
    <name evidence="2" type="ORF">ABID24_000797</name>
</gene>
<dbReference type="Pfam" id="PF03551">
    <property type="entry name" value="PadR"/>
    <property type="match status" value="1"/>
</dbReference>
<dbReference type="InterPro" id="IPR052509">
    <property type="entry name" value="Metal_resp_DNA-bind_regulator"/>
</dbReference>
<dbReference type="InterPro" id="IPR005149">
    <property type="entry name" value="Tscrpt_reg_PadR_N"/>
</dbReference>
<sequence>MNIDDWKSQIKRGTLEFGILLMISQEPCYGYEIISRLEKWPILSVKENTVYPLLRRLLKEEYLSSSWQETTEGLPPRKYYSLTEKGREYLQCMKTEWKNLLSAISDLEGKENG</sequence>
<dbReference type="RefSeq" id="WP_147598555.1">
    <property type="nucleotide sequence ID" value="NZ_BAABXN010000001.1"/>
</dbReference>
<dbReference type="EMBL" id="JBEPMJ010000004">
    <property type="protein sequence ID" value="MET3749563.1"/>
    <property type="molecule type" value="Genomic_DNA"/>
</dbReference>
<keyword evidence="3" id="KW-1185">Reference proteome</keyword>
<dbReference type="SUPFAM" id="SSF46785">
    <property type="entry name" value="Winged helix' DNA-binding domain"/>
    <property type="match status" value="1"/>
</dbReference>
<feature type="domain" description="Transcription regulator PadR N-terminal" evidence="1">
    <location>
        <begin position="19"/>
        <end position="91"/>
    </location>
</feature>
<evidence type="ECO:0000313" key="2">
    <source>
        <dbReference type="EMBL" id="MET3749563.1"/>
    </source>
</evidence>
<protein>
    <submittedName>
        <fullName evidence="2">PadR family transcriptional regulator PadR</fullName>
    </submittedName>
</protein>
<reference evidence="2 3" key="1">
    <citation type="submission" date="2024-06" db="EMBL/GenBank/DDBJ databases">
        <title>Genomic Encyclopedia of Type Strains, Phase IV (KMG-IV): sequencing the most valuable type-strain genomes for metagenomic binning, comparative biology and taxonomic classification.</title>
        <authorList>
            <person name="Goeker M."/>
        </authorList>
    </citation>
    <scope>NUCLEOTIDE SEQUENCE [LARGE SCALE GENOMIC DNA]</scope>
    <source>
        <strain evidence="2 3">DSM 29492</strain>
    </source>
</reference>
<organism evidence="2 3">
    <name type="scientific">Blautia caecimuris</name>
    <dbReference type="NCBI Taxonomy" id="1796615"/>
    <lineage>
        <taxon>Bacteria</taxon>
        <taxon>Bacillati</taxon>
        <taxon>Bacillota</taxon>
        <taxon>Clostridia</taxon>
        <taxon>Lachnospirales</taxon>
        <taxon>Lachnospiraceae</taxon>
        <taxon>Blautia</taxon>
    </lineage>
</organism>